<dbReference type="Gene3D" id="1.25.40.20">
    <property type="entry name" value="Ankyrin repeat-containing domain"/>
    <property type="match status" value="1"/>
</dbReference>
<dbReference type="PANTHER" id="PTHR24183:SF1">
    <property type="entry name" value="FIBRONECTIN TYPE 3 AND ANKYRIN REPEAT DOMAINS PROTEIN 1"/>
    <property type="match status" value="1"/>
</dbReference>
<organism evidence="2 3">
    <name type="scientific">Cymbomonas tetramitiformis</name>
    <dbReference type="NCBI Taxonomy" id="36881"/>
    <lineage>
        <taxon>Eukaryota</taxon>
        <taxon>Viridiplantae</taxon>
        <taxon>Chlorophyta</taxon>
        <taxon>Pyramimonadophyceae</taxon>
        <taxon>Pyramimonadales</taxon>
        <taxon>Pyramimonadaceae</taxon>
        <taxon>Cymbomonas</taxon>
    </lineage>
</organism>
<evidence type="ECO:0000256" key="1">
    <source>
        <dbReference type="PROSITE-ProRule" id="PRU00023"/>
    </source>
</evidence>
<gene>
    <name evidence="2" type="ORF">CYMTET_35123</name>
</gene>
<dbReference type="Pfam" id="PF12796">
    <property type="entry name" value="Ank_2"/>
    <property type="match status" value="1"/>
</dbReference>
<keyword evidence="3" id="KW-1185">Reference proteome</keyword>
<feature type="non-terminal residue" evidence="2">
    <location>
        <position position="283"/>
    </location>
</feature>
<dbReference type="Proteomes" id="UP001190700">
    <property type="component" value="Unassembled WGS sequence"/>
</dbReference>
<feature type="repeat" description="ANK" evidence="1">
    <location>
        <begin position="134"/>
        <end position="172"/>
    </location>
</feature>
<comment type="caution">
    <text evidence="2">The sequence shown here is derived from an EMBL/GenBank/DDBJ whole genome shotgun (WGS) entry which is preliminary data.</text>
</comment>
<reference evidence="2 3" key="1">
    <citation type="journal article" date="2015" name="Genome Biol. Evol.">
        <title>Comparative Genomics of a Bacterivorous Green Alga Reveals Evolutionary Causalities and Consequences of Phago-Mixotrophic Mode of Nutrition.</title>
        <authorList>
            <person name="Burns J.A."/>
            <person name="Paasch A."/>
            <person name="Narechania A."/>
            <person name="Kim E."/>
        </authorList>
    </citation>
    <scope>NUCLEOTIDE SEQUENCE [LARGE SCALE GENOMIC DNA]</scope>
    <source>
        <strain evidence="2 3">PLY_AMNH</strain>
    </source>
</reference>
<dbReference type="SUPFAM" id="SSF48403">
    <property type="entry name" value="Ankyrin repeat"/>
    <property type="match status" value="1"/>
</dbReference>
<dbReference type="EMBL" id="LGRX02022364">
    <property type="protein sequence ID" value="KAK3255705.1"/>
    <property type="molecule type" value="Genomic_DNA"/>
</dbReference>
<evidence type="ECO:0000313" key="3">
    <source>
        <dbReference type="Proteomes" id="UP001190700"/>
    </source>
</evidence>
<accession>A0AAE0F9T4</accession>
<name>A0AAE0F9T4_9CHLO</name>
<evidence type="ECO:0000313" key="2">
    <source>
        <dbReference type="EMBL" id="KAK3255705.1"/>
    </source>
</evidence>
<dbReference type="InterPro" id="IPR002110">
    <property type="entry name" value="Ankyrin_rpt"/>
</dbReference>
<dbReference type="PROSITE" id="PS50088">
    <property type="entry name" value="ANK_REPEAT"/>
    <property type="match status" value="1"/>
</dbReference>
<sequence length="283" mass="31532">MMKYDAASFVDPSGMQKRRAGVCDKQAFHIPRYAEPWGLKYLSDGLTSGPEQEKARKELARDNPYRVHGYGRVYYGEMGFMTRPDLKVVSPVGADPDVKIEGLTFLMWAAICGDGINIKGHIYAGATVDARNESGETALMLAIAYQGFCDANRVLIVEELIHAGASVDVKDRRGRTALLFAVYILGFSLEHRTQVVSFLLKRSGDDTIQKVYEFVAKQKKDKARNQVHESIAELVNDEWSARFSTFSKLSAMFCTLNTGSSPTSSQVADNPTHEVWHRQVVDP</sequence>
<keyword evidence="1" id="KW-0040">ANK repeat</keyword>
<dbReference type="PANTHER" id="PTHR24183">
    <property type="entry name" value="FIBRONECTIN TYPE 3 AND ANKYRIN REPEAT DOMAINS PROTEIN 1"/>
    <property type="match status" value="1"/>
</dbReference>
<dbReference type="AlphaFoldDB" id="A0AAE0F9T4"/>
<proteinExistence type="predicted"/>
<dbReference type="GO" id="GO:0005634">
    <property type="term" value="C:nucleus"/>
    <property type="evidence" value="ECO:0007669"/>
    <property type="project" value="TreeGrafter"/>
</dbReference>
<dbReference type="InterPro" id="IPR036770">
    <property type="entry name" value="Ankyrin_rpt-contain_sf"/>
</dbReference>
<protein>
    <submittedName>
        <fullName evidence="2">Uncharacterized protein</fullName>
    </submittedName>
</protein>
<dbReference type="SMART" id="SM00248">
    <property type="entry name" value="ANK"/>
    <property type="match status" value="3"/>
</dbReference>